<comment type="catalytic activity">
    <reaction evidence="4">
        <text>N-terminal L-glutamyl-[protein] + L-leucyl-tRNA(Leu) = N-terminal L-leucyl-L-glutamyl-[protein] + tRNA(Leu) + H(+)</text>
        <dbReference type="Rhea" id="RHEA:50412"/>
        <dbReference type="Rhea" id="RHEA-COMP:9613"/>
        <dbReference type="Rhea" id="RHEA-COMP:9622"/>
        <dbReference type="Rhea" id="RHEA-COMP:12664"/>
        <dbReference type="Rhea" id="RHEA-COMP:12668"/>
        <dbReference type="ChEBI" id="CHEBI:15378"/>
        <dbReference type="ChEBI" id="CHEBI:64721"/>
        <dbReference type="ChEBI" id="CHEBI:78442"/>
        <dbReference type="ChEBI" id="CHEBI:78494"/>
        <dbReference type="ChEBI" id="CHEBI:133041"/>
        <dbReference type="EC" id="2.3.2.29"/>
    </reaction>
</comment>
<dbReference type="PANTHER" id="PTHR21367">
    <property type="entry name" value="ARGININE-TRNA-PROTEIN TRANSFERASE 1"/>
    <property type="match status" value="1"/>
</dbReference>
<dbReference type="InterPro" id="IPR007471">
    <property type="entry name" value="N-end_Aminoacyl_Trfase_N"/>
</dbReference>
<name>A0A5J6LDH3_9GAMM</name>
<keyword evidence="1 4" id="KW-0963">Cytoplasm</keyword>
<dbReference type="NCBIfam" id="NF002345">
    <property type="entry name" value="PRK01305.2-2"/>
    <property type="match status" value="1"/>
</dbReference>
<dbReference type="GO" id="GO:0004057">
    <property type="term" value="F:arginyl-tRNA--protein transferase activity"/>
    <property type="evidence" value="ECO:0007669"/>
    <property type="project" value="InterPro"/>
</dbReference>
<dbReference type="EC" id="2.3.2.29" evidence="4"/>
<evidence type="ECO:0000259" key="5">
    <source>
        <dbReference type="Pfam" id="PF04376"/>
    </source>
</evidence>
<organism evidence="7 8">
    <name type="scientific">Nitrincola iocasae</name>
    <dbReference type="NCBI Taxonomy" id="2614693"/>
    <lineage>
        <taxon>Bacteria</taxon>
        <taxon>Pseudomonadati</taxon>
        <taxon>Pseudomonadota</taxon>
        <taxon>Gammaproteobacteria</taxon>
        <taxon>Oceanospirillales</taxon>
        <taxon>Oceanospirillaceae</taxon>
        <taxon>Nitrincola</taxon>
    </lineage>
</organism>
<evidence type="ECO:0000313" key="7">
    <source>
        <dbReference type="EMBL" id="QEW06754.1"/>
    </source>
</evidence>
<evidence type="ECO:0000256" key="2">
    <source>
        <dbReference type="ARBA" id="ARBA00022679"/>
    </source>
</evidence>
<proteinExistence type="inferred from homology"/>
<evidence type="ECO:0000256" key="3">
    <source>
        <dbReference type="ARBA" id="ARBA00023315"/>
    </source>
</evidence>
<dbReference type="GO" id="GO:0005737">
    <property type="term" value="C:cytoplasm"/>
    <property type="evidence" value="ECO:0007669"/>
    <property type="project" value="UniProtKB-SubCell"/>
</dbReference>
<feature type="domain" description="N-end aminoacyl transferase N-terminal" evidence="5">
    <location>
        <begin position="15"/>
        <end position="85"/>
    </location>
</feature>
<dbReference type="InterPro" id="IPR007472">
    <property type="entry name" value="N-end_Aminoacyl_Trfase_C"/>
</dbReference>
<gene>
    <name evidence="4" type="primary">bpt</name>
    <name evidence="7" type="ORF">F5I99_09690</name>
</gene>
<dbReference type="InterPro" id="IPR017138">
    <property type="entry name" value="Asp_Glu_LeuTrfase"/>
</dbReference>
<reference evidence="7 8" key="1">
    <citation type="submission" date="2019-09" db="EMBL/GenBank/DDBJ databases">
        <title>Nitrincola iocasae sp. nov., a bacterium isolated from the sediment collected at a cold seep field in South China Sea.</title>
        <authorList>
            <person name="Zhang H."/>
            <person name="Wang H."/>
            <person name="Li C."/>
        </authorList>
    </citation>
    <scope>NUCLEOTIDE SEQUENCE [LARGE SCALE GENOMIC DNA]</scope>
    <source>
        <strain evidence="7 8">KXZD1103</strain>
    </source>
</reference>
<dbReference type="Proteomes" id="UP000325606">
    <property type="component" value="Chromosome"/>
</dbReference>
<dbReference type="NCBIfam" id="NF002341">
    <property type="entry name" value="PRK01305.1-1"/>
    <property type="match status" value="1"/>
</dbReference>
<dbReference type="SUPFAM" id="SSF55729">
    <property type="entry name" value="Acyl-CoA N-acyltransferases (Nat)"/>
    <property type="match status" value="1"/>
</dbReference>
<dbReference type="EMBL" id="CP044222">
    <property type="protein sequence ID" value="QEW06754.1"/>
    <property type="molecule type" value="Genomic_DNA"/>
</dbReference>
<dbReference type="NCBIfam" id="NF002342">
    <property type="entry name" value="PRK01305.1-3"/>
    <property type="match status" value="1"/>
</dbReference>
<evidence type="ECO:0000313" key="8">
    <source>
        <dbReference type="Proteomes" id="UP000325606"/>
    </source>
</evidence>
<comment type="function">
    <text evidence="4">Functions in the N-end rule pathway of protein degradation where it conjugates Leu from its aminoacyl-tRNA to the N-termini of proteins containing an N-terminal aspartate or glutamate.</text>
</comment>
<dbReference type="InterPro" id="IPR016181">
    <property type="entry name" value="Acyl_CoA_acyltransferase"/>
</dbReference>
<dbReference type="HAMAP" id="MF_00689">
    <property type="entry name" value="Bpt"/>
    <property type="match status" value="1"/>
</dbReference>
<dbReference type="GO" id="GO:0071596">
    <property type="term" value="P:ubiquitin-dependent protein catabolic process via the N-end rule pathway"/>
    <property type="evidence" value="ECO:0007669"/>
    <property type="project" value="InterPro"/>
</dbReference>
<comment type="catalytic activity">
    <reaction evidence="4">
        <text>N-terminal L-aspartyl-[protein] + L-leucyl-tRNA(Leu) = N-terminal L-leucyl-L-aspartyl-[protein] + tRNA(Leu) + H(+)</text>
        <dbReference type="Rhea" id="RHEA:50420"/>
        <dbReference type="Rhea" id="RHEA-COMP:9613"/>
        <dbReference type="Rhea" id="RHEA-COMP:9622"/>
        <dbReference type="Rhea" id="RHEA-COMP:12669"/>
        <dbReference type="Rhea" id="RHEA-COMP:12674"/>
        <dbReference type="ChEBI" id="CHEBI:15378"/>
        <dbReference type="ChEBI" id="CHEBI:64720"/>
        <dbReference type="ChEBI" id="CHEBI:78442"/>
        <dbReference type="ChEBI" id="CHEBI:78494"/>
        <dbReference type="ChEBI" id="CHEBI:133042"/>
        <dbReference type="EC" id="2.3.2.29"/>
    </reaction>
</comment>
<dbReference type="InterPro" id="IPR030700">
    <property type="entry name" value="N-end_Aminoacyl_Trfase"/>
</dbReference>
<keyword evidence="2 4" id="KW-0808">Transferase</keyword>
<comment type="similarity">
    <text evidence="4">Belongs to the R-transferase family. Bpt subfamily.</text>
</comment>
<dbReference type="RefSeq" id="WP_151055502.1">
    <property type="nucleotide sequence ID" value="NZ_CP044222.1"/>
</dbReference>
<evidence type="ECO:0000259" key="6">
    <source>
        <dbReference type="Pfam" id="PF04377"/>
    </source>
</evidence>
<evidence type="ECO:0000256" key="4">
    <source>
        <dbReference type="HAMAP-Rule" id="MF_00689"/>
    </source>
</evidence>
<sequence length="240" mass="28400">MSDMHTLRFYVTPSHNCSYLPDRQAKTLFVDPQIEITTDTYSQLSELGFRRSGSHVYRPHCEGCQACQSIRIPVGFFKPSKTQRRLINMNSDLKVMRKAPSMSREYFALYKAYIDARHSDGDMYPPTPEQFHQFLIDGALDSWFYEFRDPDDKLVCLAVTDHLHQSMSALYTFFNPDETRRSLGTYAILWQLQEASRRSMQYLYLGYWVRDCRKMSYKTAFKPLEMLIDGHWTHFRQESF</sequence>
<dbReference type="PIRSF" id="PIRSF037208">
    <property type="entry name" value="ATE_pro_prd"/>
    <property type="match status" value="1"/>
</dbReference>
<dbReference type="AlphaFoldDB" id="A0A5J6LDH3"/>
<dbReference type="PANTHER" id="PTHR21367:SF1">
    <property type="entry name" value="ARGINYL-TRNA--PROTEIN TRANSFERASE 1"/>
    <property type="match status" value="1"/>
</dbReference>
<dbReference type="Pfam" id="PF04377">
    <property type="entry name" value="ATE_C"/>
    <property type="match status" value="1"/>
</dbReference>
<comment type="subcellular location">
    <subcellularLocation>
        <location evidence="4">Cytoplasm</location>
    </subcellularLocation>
</comment>
<dbReference type="NCBIfam" id="NF002346">
    <property type="entry name" value="PRK01305.2-3"/>
    <property type="match status" value="1"/>
</dbReference>
<accession>A0A5J6LDH3</accession>
<keyword evidence="8" id="KW-1185">Reference proteome</keyword>
<keyword evidence="3 4" id="KW-0012">Acyltransferase</keyword>
<feature type="domain" description="N-end rule aminoacyl transferase C-terminal" evidence="6">
    <location>
        <begin position="105"/>
        <end position="227"/>
    </location>
</feature>
<protein>
    <recommendedName>
        <fullName evidence="4">Aspartate/glutamate leucyltransferase</fullName>
        <ecNumber evidence="4">2.3.2.29</ecNumber>
    </recommendedName>
</protein>
<dbReference type="Pfam" id="PF04376">
    <property type="entry name" value="ATE_N"/>
    <property type="match status" value="1"/>
</dbReference>
<dbReference type="KEGG" id="nik:F5I99_09690"/>
<dbReference type="GO" id="GO:0008914">
    <property type="term" value="F:leucyl-tRNA--protein transferase activity"/>
    <property type="evidence" value="ECO:0007669"/>
    <property type="project" value="UniProtKB-UniRule"/>
</dbReference>
<evidence type="ECO:0000256" key="1">
    <source>
        <dbReference type="ARBA" id="ARBA00022490"/>
    </source>
</evidence>